<organism evidence="1 2">
    <name type="scientific">Bacillus cereus (strain AH820)</name>
    <dbReference type="NCBI Taxonomy" id="405535"/>
    <lineage>
        <taxon>Bacteria</taxon>
        <taxon>Bacillati</taxon>
        <taxon>Bacillota</taxon>
        <taxon>Bacilli</taxon>
        <taxon>Bacillales</taxon>
        <taxon>Bacillaceae</taxon>
        <taxon>Bacillus</taxon>
        <taxon>Bacillus cereus group</taxon>
    </lineage>
</organism>
<gene>
    <name evidence="1" type="ordered locus">BCAH820_0909</name>
</gene>
<dbReference type="HOGENOM" id="CLU_3339572_0_0_9"/>
<evidence type="ECO:0000313" key="1">
    <source>
        <dbReference type="EMBL" id="ACK87442.1"/>
    </source>
</evidence>
<evidence type="ECO:0000313" key="2">
    <source>
        <dbReference type="Proteomes" id="UP000001363"/>
    </source>
</evidence>
<dbReference type="Proteomes" id="UP000001363">
    <property type="component" value="Chromosome"/>
</dbReference>
<reference evidence="1 2" key="1">
    <citation type="submission" date="2008-10" db="EMBL/GenBank/DDBJ databases">
        <title>Genome sequence of Bacillus cereus AH820.</title>
        <authorList>
            <person name="Dodson R.J."/>
            <person name="Durkin A.S."/>
            <person name="Rosovitz M.J."/>
            <person name="Rasko D.A."/>
            <person name="Hoffmaster A."/>
            <person name="Ravel J."/>
            <person name="Sutton G."/>
        </authorList>
    </citation>
    <scope>NUCLEOTIDE SEQUENCE [LARGE SCALE GENOMIC DNA]</scope>
    <source>
        <strain evidence="1 2">AH820</strain>
    </source>
</reference>
<dbReference type="AlphaFoldDB" id="B7JS92"/>
<dbReference type="KEGG" id="bcu:BCAH820_0909"/>
<accession>B7JS92</accession>
<dbReference type="EMBL" id="CP001283">
    <property type="protein sequence ID" value="ACK87442.1"/>
    <property type="molecule type" value="Genomic_DNA"/>
</dbReference>
<proteinExistence type="predicted"/>
<name>B7JS92_BACC0</name>
<sequence length="37" mass="4437">MVFYKQHVNWQQYLPSKYSEGLCWILAILTDCKSFPV</sequence>
<protein>
    <submittedName>
        <fullName evidence="1">Uncharacterized protein</fullName>
    </submittedName>
</protein>